<dbReference type="GO" id="GO:0042128">
    <property type="term" value="P:nitrate assimilation"/>
    <property type="evidence" value="ECO:0007669"/>
    <property type="project" value="UniProtKB-KW"/>
</dbReference>
<feature type="transmembrane region" description="Helical" evidence="7">
    <location>
        <begin position="366"/>
        <end position="387"/>
    </location>
</feature>
<evidence type="ECO:0000256" key="2">
    <source>
        <dbReference type="ARBA" id="ARBA00008432"/>
    </source>
</evidence>
<dbReference type="EMBL" id="CP060412">
    <property type="protein sequence ID" value="QNK02338.1"/>
    <property type="molecule type" value="Genomic_DNA"/>
</dbReference>
<feature type="domain" description="Major facilitator superfamily (MFS) profile" evidence="8">
    <location>
        <begin position="20"/>
        <end position="421"/>
    </location>
</feature>
<feature type="transmembrane region" description="Helical" evidence="7">
    <location>
        <begin position="110"/>
        <end position="129"/>
    </location>
</feature>
<feature type="transmembrane region" description="Helical" evidence="7">
    <location>
        <begin position="240"/>
        <end position="265"/>
    </location>
</feature>
<evidence type="ECO:0000256" key="3">
    <source>
        <dbReference type="ARBA" id="ARBA00022692"/>
    </source>
</evidence>
<evidence type="ECO:0000256" key="4">
    <source>
        <dbReference type="ARBA" id="ARBA00022989"/>
    </source>
</evidence>
<sequence>MSGKATRIELFQWRTPQMRAFHLSWMAFFACFFAWFAIAPLMPLVRSEFALGKDQIANITIAAVAVTVFGRLLVGPLCDRFGPRRTYTALLLLGAIPVFGIALSQGYASFLVARLAIGMVGAGFVITQYHTSVMFAPNVVGTANATTAGWGNAGGGAAQAVMPMVLAGVVALGVAHGAGWRVAMLLPGALMVIVGVLYWRCTQDCPEGNYRELRARGVAVGSGKRGGWSAFLQAAGNYRVWMLFVTYAGCFGIELFVHGVAAAYYVDRFGLSLGGAGLAVGCFGLLALFARALGGLASDRLARQRGLSARARLLCVLMLCEGLGLLWFSSAHAAGEAIAAMLSFGLFTHMACGATYALVPFIDRRALGGVAGIVGAGGNVGAVAAGFLQKFTGSVQQSFLVLGCFVIAGSVCALAVRFSREHTADEERLYREALQQAGGPVMAID</sequence>
<proteinExistence type="inferred from homology"/>
<protein>
    <submittedName>
        <fullName evidence="9">MFS transporter</fullName>
    </submittedName>
</protein>
<feature type="transmembrane region" description="Helical" evidence="7">
    <location>
        <begin position="21"/>
        <end position="44"/>
    </location>
</feature>
<comment type="subcellular location">
    <subcellularLocation>
        <location evidence="1">Membrane</location>
        <topology evidence="1">Multi-pass membrane protein</topology>
    </subcellularLocation>
</comment>
<feature type="transmembrane region" description="Helical" evidence="7">
    <location>
        <begin position="178"/>
        <end position="199"/>
    </location>
</feature>
<dbReference type="Pfam" id="PF07690">
    <property type="entry name" value="MFS_1"/>
    <property type="match status" value="1"/>
</dbReference>
<evidence type="ECO:0000256" key="7">
    <source>
        <dbReference type="SAM" id="Phobius"/>
    </source>
</evidence>
<evidence type="ECO:0000256" key="5">
    <source>
        <dbReference type="ARBA" id="ARBA00023063"/>
    </source>
</evidence>
<dbReference type="GO" id="GO:0015112">
    <property type="term" value="F:nitrate transmembrane transporter activity"/>
    <property type="evidence" value="ECO:0007669"/>
    <property type="project" value="InterPro"/>
</dbReference>
<feature type="transmembrane region" description="Helical" evidence="7">
    <location>
        <begin position="271"/>
        <end position="290"/>
    </location>
</feature>
<keyword evidence="6 7" id="KW-0472">Membrane</keyword>
<dbReference type="KEGG" id="dtl:H8F01_04080"/>
<keyword evidence="5" id="KW-0534">Nitrate assimilation</keyword>
<feature type="transmembrane region" description="Helical" evidence="7">
    <location>
        <begin position="337"/>
        <end position="359"/>
    </location>
</feature>
<evidence type="ECO:0000259" key="8">
    <source>
        <dbReference type="PROSITE" id="PS50850"/>
    </source>
</evidence>
<evidence type="ECO:0000256" key="1">
    <source>
        <dbReference type="ARBA" id="ARBA00004141"/>
    </source>
</evidence>
<dbReference type="SUPFAM" id="SSF103473">
    <property type="entry name" value="MFS general substrate transporter"/>
    <property type="match status" value="1"/>
</dbReference>
<dbReference type="PANTHER" id="PTHR23515">
    <property type="entry name" value="HIGH-AFFINITY NITRATE TRANSPORTER 2.3"/>
    <property type="match status" value="1"/>
</dbReference>
<evidence type="ECO:0000313" key="10">
    <source>
        <dbReference type="Proteomes" id="UP000515873"/>
    </source>
</evidence>
<evidence type="ECO:0000256" key="6">
    <source>
        <dbReference type="ARBA" id="ARBA00023136"/>
    </source>
</evidence>
<keyword evidence="4 7" id="KW-1133">Transmembrane helix</keyword>
<feature type="transmembrane region" description="Helical" evidence="7">
    <location>
        <begin position="311"/>
        <end position="331"/>
    </location>
</feature>
<dbReference type="InterPro" id="IPR036259">
    <property type="entry name" value="MFS_trans_sf"/>
</dbReference>
<keyword evidence="10" id="KW-1185">Reference proteome</keyword>
<dbReference type="InterPro" id="IPR011701">
    <property type="entry name" value="MFS"/>
</dbReference>
<dbReference type="InterPro" id="IPR020846">
    <property type="entry name" value="MFS_dom"/>
</dbReference>
<dbReference type="PROSITE" id="PS50850">
    <property type="entry name" value="MFS"/>
    <property type="match status" value="1"/>
</dbReference>
<feature type="transmembrane region" description="Helical" evidence="7">
    <location>
        <begin position="56"/>
        <end position="74"/>
    </location>
</feature>
<dbReference type="Gene3D" id="1.20.1250.20">
    <property type="entry name" value="MFS general substrate transporter like domains"/>
    <property type="match status" value="2"/>
</dbReference>
<dbReference type="GO" id="GO:0016020">
    <property type="term" value="C:membrane"/>
    <property type="evidence" value="ECO:0007669"/>
    <property type="project" value="UniProtKB-SubCell"/>
</dbReference>
<organism evidence="9 10">
    <name type="scientific">Dyella telluris</name>
    <dbReference type="NCBI Taxonomy" id="2763498"/>
    <lineage>
        <taxon>Bacteria</taxon>
        <taxon>Pseudomonadati</taxon>
        <taxon>Pseudomonadota</taxon>
        <taxon>Gammaproteobacteria</taxon>
        <taxon>Lysobacterales</taxon>
        <taxon>Rhodanobacteraceae</taxon>
        <taxon>Dyella</taxon>
    </lineage>
</organism>
<dbReference type="RefSeq" id="WP_187057791.1">
    <property type="nucleotide sequence ID" value="NZ_CP060412.1"/>
</dbReference>
<evidence type="ECO:0000313" key="9">
    <source>
        <dbReference type="EMBL" id="QNK02338.1"/>
    </source>
</evidence>
<dbReference type="PROSITE" id="PS51257">
    <property type="entry name" value="PROKAR_LIPOPROTEIN"/>
    <property type="match status" value="1"/>
</dbReference>
<feature type="transmembrane region" description="Helical" evidence="7">
    <location>
        <begin position="399"/>
        <end position="418"/>
    </location>
</feature>
<accession>A0A7G8Q6D0</accession>
<name>A0A7G8Q6D0_9GAMM</name>
<reference evidence="9 10" key="1">
    <citation type="submission" date="2020-08" db="EMBL/GenBank/DDBJ databases">
        <title>Dyella sp. G9 isolated from forest soil.</title>
        <authorList>
            <person name="Fu J."/>
            <person name="Qiu L."/>
        </authorList>
    </citation>
    <scope>NUCLEOTIDE SEQUENCE [LARGE SCALE GENOMIC DNA]</scope>
    <source>
        <strain evidence="9 10">G9</strain>
    </source>
</reference>
<keyword evidence="3 7" id="KW-0812">Transmembrane</keyword>
<dbReference type="AlphaFoldDB" id="A0A7G8Q6D0"/>
<dbReference type="InterPro" id="IPR044772">
    <property type="entry name" value="NO3_transporter"/>
</dbReference>
<feature type="transmembrane region" description="Helical" evidence="7">
    <location>
        <begin position="150"/>
        <end position="172"/>
    </location>
</feature>
<gene>
    <name evidence="9" type="ORF">H8F01_04080</name>
</gene>
<dbReference type="Proteomes" id="UP000515873">
    <property type="component" value="Chromosome"/>
</dbReference>
<feature type="transmembrane region" description="Helical" evidence="7">
    <location>
        <begin position="86"/>
        <end position="104"/>
    </location>
</feature>
<comment type="similarity">
    <text evidence="2">Belongs to the major facilitator superfamily. Nitrate/nitrite porter (TC 2.A.1.8) family.</text>
</comment>